<evidence type="ECO:0000256" key="1">
    <source>
        <dbReference type="SAM" id="MobiDB-lite"/>
    </source>
</evidence>
<feature type="transmembrane region" description="Helical" evidence="2">
    <location>
        <begin position="317"/>
        <end position="341"/>
    </location>
</feature>
<dbReference type="PANTHER" id="PTHR13388:SF11">
    <property type="entry name" value="DETONATOR, ISOFORM E"/>
    <property type="match status" value="1"/>
</dbReference>
<accession>A0A915J8C5</accession>
<dbReference type="InterPro" id="IPR026307">
    <property type="entry name" value="TMEM132"/>
</dbReference>
<keyword evidence="2" id="KW-1133">Transmembrane helix</keyword>
<dbReference type="InterPro" id="IPR055424">
    <property type="entry name" value="Ig_TMEM132_6th"/>
</dbReference>
<dbReference type="Pfam" id="PF23487">
    <property type="entry name" value="Ig_TMEM132_6th"/>
    <property type="match status" value="1"/>
</dbReference>
<sequence>MYLKDDFLQEAENDRKVNHFHTSNDSIYEMLLFTRLISSYSRIPLGAAHVEITNEKVSVRSLKAESIADISVTILADQVLLDIYHIIVQKSTIFTRQYQPGRIKLDVEYSSGFSLPLSLINPNDYLLDVVPRDNSLVLLNFDKKQYNGGNQISRNNGDIDDGKHFDGVSEYDLKNSISPASRNAIIPTSAPPTFLVIGETKGNVLYVSLFSSSVCYKNADAALYSTTVYVEATFEKLKAKSSENDGSSPFQTKNPSKGYPAIEPQRIDTSDIYHYAGGGFFNSRRSADVSFRNPSTNNRRFPSKTSDNEAKLTHMEVAIYILVGVFILVAAAFSLHCYAVADKSAVNRRRLSRTLNGRRNIVIGPSAFRYASYLSVKAFSHQRHVIENTPEISKMILFPDWLRWPLNGLVRFVRKNAGVVSSARQEFVWVGPDELNGSLASSCSQRLLNREPTMVTINKASSALSHYDEDYNVRNHEV</sequence>
<dbReference type="Proteomes" id="UP000887565">
    <property type="component" value="Unplaced"/>
</dbReference>
<evidence type="ECO:0000313" key="4">
    <source>
        <dbReference type="Proteomes" id="UP000887565"/>
    </source>
</evidence>
<keyword evidence="4" id="KW-1185">Reference proteome</keyword>
<keyword evidence="2" id="KW-0472">Membrane</keyword>
<keyword evidence="2" id="KW-0812">Transmembrane</keyword>
<protein>
    <submittedName>
        <fullName evidence="5">Transmembrane protein family 132 middle domain-containing protein</fullName>
    </submittedName>
</protein>
<organism evidence="4 5">
    <name type="scientific">Romanomermis culicivorax</name>
    <name type="common">Nematode worm</name>
    <dbReference type="NCBI Taxonomy" id="13658"/>
    <lineage>
        <taxon>Eukaryota</taxon>
        <taxon>Metazoa</taxon>
        <taxon>Ecdysozoa</taxon>
        <taxon>Nematoda</taxon>
        <taxon>Enoplea</taxon>
        <taxon>Dorylaimia</taxon>
        <taxon>Mermithida</taxon>
        <taxon>Mermithoidea</taxon>
        <taxon>Mermithidae</taxon>
        <taxon>Romanomermis</taxon>
    </lineage>
</organism>
<dbReference type="WBParaSite" id="nRc.2.0.1.t21974-RA">
    <property type="protein sequence ID" value="nRc.2.0.1.t21974-RA"/>
    <property type="gene ID" value="nRc.2.0.1.g21974"/>
</dbReference>
<dbReference type="AlphaFoldDB" id="A0A915J8C5"/>
<proteinExistence type="predicted"/>
<evidence type="ECO:0000256" key="2">
    <source>
        <dbReference type="SAM" id="Phobius"/>
    </source>
</evidence>
<feature type="region of interest" description="Disordered" evidence="1">
    <location>
        <begin position="241"/>
        <end position="261"/>
    </location>
</feature>
<reference evidence="5" key="1">
    <citation type="submission" date="2022-11" db="UniProtKB">
        <authorList>
            <consortium name="WormBaseParasite"/>
        </authorList>
    </citation>
    <scope>IDENTIFICATION</scope>
</reference>
<feature type="compositionally biased region" description="Polar residues" evidence="1">
    <location>
        <begin position="244"/>
        <end position="255"/>
    </location>
</feature>
<name>A0A915J8C5_ROMCU</name>
<evidence type="ECO:0000313" key="5">
    <source>
        <dbReference type="WBParaSite" id="nRc.2.0.1.t21974-RA"/>
    </source>
</evidence>
<evidence type="ECO:0000259" key="3">
    <source>
        <dbReference type="Pfam" id="PF23487"/>
    </source>
</evidence>
<dbReference type="PANTHER" id="PTHR13388">
    <property type="entry name" value="DETONATOR, ISOFORM E"/>
    <property type="match status" value="1"/>
</dbReference>
<feature type="domain" description="Transmembrane protein TMEM132 sixth" evidence="3">
    <location>
        <begin position="58"/>
        <end position="144"/>
    </location>
</feature>